<keyword evidence="2" id="KW-0067">ATP-binding</keyword>
<dbReference type="InterPro" id="IPR042099">
    <property type="entry name" value="ANL_N_sf"/>
</dbReference>
<evidence type="ECO:0000259" key="3">
    <source>
        <dbReference type="Pfam" id="PF00501"/>
    </source>
</evidence>
<dbReference type="EMBL" id="LAZR01000726">
    <property type="protein sequence ID" value="KKN59427.1"/>
    <property type="molecule type" value="Genomic_DNA"/>
</dbReference>
<dbReference type="Gene3D" id="3.40.50.12780">
    <property type="entry name" value="N-terminal domain of ligase-like"/>
    <property type="match status" value="1"/>
</dbReference>
<accession>A0A0F9SAZ2</accession>
<protein>
    <recommendedName>
        <fullName evidence="3">AMP-dependent synthetase/ligase domain-containing protein</fullName>
    </recommendedName>
</protein>
<evidence type="ECO:0000256" key="1">
    <source>
        <dbReference type="ARBA" id="ARBA00022741"/>
    </source>
</evidence>
<dbReference type="AlphaFoldDB" id="A0A0F9SAZ2"/>
<dbReference type="InterPro" id="IPR000873">
    <property type="entry name" value="AMP-dep_synth/lig_dom"/>
</dbReference>
<dbReference type="Pfam" id="PF23562">
    <property type="entry name" value="AMP-binding_C_3"/>
    <property type="match status" value="1"/>
</dbReference>
<dbReference type="Pfam" id="PF00501">
    <property type="entry name" value="AMP-binding"/>
    <property type="match status" value="1"/>
</dbReference>
<dbReference type="PROSITE" id="PS00455">
    <property type="entry name" value="AMP_BINDING"/>
    <property type="match status" value="1"/>
</dbReference>
<gene>
    <name evidence="4" type="ORF">LCGC14_0542040</name>
</gene>
<dbReference type="GO" id="GO:0016020">
    <property type="term" value="C:membrane"/>
    <property type="evidence" value="ECO:0007669"/>
    <property type="project" value="TreeGrafter"/>
</dbReference>
<comment type="caution">
    <text evidence="4">The sequence shown here is derived from an EMBL/GenBank/DDBJ whole genome shotgun (WGS) entry which is preliminary data.</text>
</comment>
<reference evidence="4" key="1">
    <citation type="journal article" date="2015" name="Nature">
        <title>Complex archaea that bridge the gap between prokaryotes and eukaryotes.</title>
        <authorList>
            <person name="Spang A."/>
            <person name="Saw J.H."/>
            <person name="Jorgensen S.L."/>
            <person name="Zaremba-Niedzwiedzka K."/>
            <person name="Martijn J."/>
            <person name="Lind A.E."/>
            <person name="van Eijk R."/>
            <person name="Schleper C."/>
            <person name="Guy L."/>
            <person name="Ettema T.J."/>
        </authorList>
    </citation>
    <scope>NUCLEOTIDE SEQUENCE</scope>
</reference>
<feature type="domain" description="AMP-dependent synthetase/ligase" evidence="3">
    <location>
        <begin position="37"/>
        <end position="444"/>
    </location>
</feature>
<proteinExistence type="predicted"/>
<name>A0A0F9SAZ2_9ZZZZ</name>
<dbReference type="SUPFAM" id="SSF56801">
    <property type="entry name" value="Acetyl-CoA synthetase-like"/>
    <property type="match status" value="1"/>
</dbReference>
<dbReference type="GO" id="GO:0005524">
    <property type="term" value="F:ATP binding"/>
    <property type="evidence" value="ECO:0007669"/>
    <property type="project" value="UniProtKB-KW"/>
</dbReference>
<evidence type="ECO:0000313" key="4">
    <source>
        <dbReference type="EMBL" id="KKN59427.1"/>
    </source>
</evidence>
<dbReference type="CDD" id="cd05907">
    <property type="entry name" value="VL_LC_FACS_like"/>
    <property type="match status" value="1"/>
</dbReference>
<dbReference type="GO" id="GO:0004467">
    <property type="term" value="F:long-chain fatty acid-CoA ligase activity"/>
    <property type="evidence" value="ECO:0007669"/>
    <property type="project" value="TreeGrafter"/>
</dbReference>
<dbReference type="PANTHER" id="PTHR43272">
    <property type="entry name" value="LONG-CHAIN-FATTY-ACID--COA LIGASE"/>
    <property type="match status" value="1"/>
</dbReference>
<evidence type="ECO:0000256" key="2">
    <source>
        <dbReference type="ARBA" id="ARBA00022840"/>
    </source>
</evidence>
<keyword evidence="1" id="KW-0547">Nucleotide-binding</keyword>
<dbReference type="PANTHER" id="PTHR43272:SF33">
    <property type="entry name" value="AMP-BINDING DOMAIN-CONTAINING PROTEIN-RELATED"/>
    <property type="match status" value="1"/>
</dbReference>
<dbReference type="InterPro" id="IPR020845">
    <property type="entry name" value="AMP-binding_CS"/>
</dbReference>
<organism evidence="4">
    <name type="scientific">marine sediment metagenome</name>
    <dbReference type="NCBI Taxonomy" id="412755"/>
    <lineage>
        <taxon>unclassified sequences</taxon>
        <taxon>metagenomes</taxon>
        <taxon>ecological metagenomes</taxon>
    </lineage>
</organism>
<sequence length="615" mass="68637">MTIAAFNDAIDESTITDHAKPMDSISREQAGTLYGLFQERVKRSPQHTAYRSYSHSRNEWYDTTWQQVALQVARWQDALASENLSRGDCVAINLKNCKEWVFFDQAAMGLGLVVVPLYPDDRPDSVAYILHDADVKLLFLQNAAQWRRLVPVITESHNIQRVIINNFDEETLSAPAVYAKTWLPENGGKLRDIDTEAQQLASIIYTSGTTGRAKGVMLSHHNMLSVAAASMQCTDLNDSDVFLSFLPLSHTFERTAGYYLPMMAGATIAYSRGIAQLAEDMQDIKPSIMIAVPRIFERIYCRLQTQLSSQSFVANGLFKATAKIGWKRFQYQQNKGRWHPTFLLWPILEKLVASKVHARLGGNIRLIVSGGAALSPPVSKLFIGLGFCLLQGYGLTETSPVISVNKPDSNDPVSVGKPIPGVSVMIGQNDELLTRGPGNMLGYWNNHKATAQMINADGWLHTGDQARIGSNGHIYITGRIKDILILSNGEKVPPGDIETAILMDDIFEQALVVGEGKPHLAALLVLNTDHWFRVAKELGLDAFNRNSLRNKTLNTMVIHRLKDLLHDFPAYAKIRRVVLILEPWTVENDLMTPTMKIKRSKVLTVHKAEIENMYG</sequence>